<sequence length="245" mass="26245">MNSLLANACSDLAQAAPTRVLVADDDPGSCRFLCDGLASMGARAEACMDGMTALQRARTEPFDLLLLDCRMPGAGALQILAALREDTQAYSAESIAVATTAELEPDDRQSLLDAGFSEILLKPCGLAELQRVLALVQPDRHDACMLDDHAALTTSGDATTMRALRLLLREELALLHQELDALSRDRAGFSERLHRLRSSCGFCGAAALSAQTVLLQRQLLLRGATPVALARFRKALLATLQALDS</sequence>
<dbReference type="PANTHER" id="PTHR45339:SF1">
    <property type="entry name" value="HYBRID SIGNAL TRANSDUCTION HISTIDINE KINASE J"/>
    <property type="match status" value="1"/>
</dbReference>
<gene>
    <name evidence="12" type="ORF">ABIE04_002716</name>
</gene>
<keyword evidence="6" id="KW-0067">ATP-binding</keyword>
<evidence type="ECO:0000256" key="10">
    <source>
        <dbReference type="PROSITE-ProRule" id="PRU00169"/>
    </source>
</evidence>
<reference evidence="12 13" key="1">
    <citation type="submission" date="2024-06" db="EMBL/GenBank/DDBJ databases">
        <title>Sorghum-associated microbial communities from plants grown in Nebraska, USA.</title>
        <authorList>
            <person name="Schachtman D."/>
        </authorList>
    </citation>
    <scope>NUCLEOTIDE SEQUENCE [LARGE SCALE GENOMIC DNA]</scope>
    <source>
        <strain evidence="12 13">1757</strain>
    </source>
</reference>
<dbReference type="Gene3D" id="3.40.50.2300">
    <property type="match status" value="1"/>
</dbReference>
<feature type="modified residue" description="4-aspartylphosphate" evidence="10">
    <location>
        <position position="68"/>
    </location>
</feature>
<dbReference type="InterPro" id="IPR036641">
    <property type="entry name" value="HPT_dom_sf"/>
</dbReference>
<keyword evidence="13" id="KW-1185">Reference proteome</keyword>
<dbReference type="InterPro" id="IPR011006">
    <property type="entry name" value="CheY-like_superfamily"/>
</dbReference>
<evidence type="ECO:0000256" key="6">
    <source>
        <dbReference type="ARBA" id="ARBA00022840"/>
    </source>
</evidence>
<dbReference type="InterPro" id="IPR001789">
    <property type="entry name" value="Sig_transdc_resp-reg_receiver"/>
</dbReference>
<accession>A0ABV2PZ92</accession>
<dbReference type="RefSeq" id="WP_354551198.1">
    <property type="nucleotide sequence ID" value="NZ_JBEPSD010000002.1"/>
</dbReference>
<dbReference type="Proteomes" id="UP001549251">
    <property type="component" value="Unassembled WGS sequence"/>
</dbReference>
<dbReference type="PROSITE" id="PS50110">
    <property type="entry name" value="RESPONSE_REGULATORY"/>
    <property type="match status" value="1"/>
</dbReference>
<protein>
    <submittedName>
        <fullName evidence="12">Two-component system OmpR family response regulator</fullName>
    </submittedName>
</protein>
<evidence type="ECO:0000256" key="9">
    <source>
        <dbReference type="ARBA" id="ARBA00023136"/>
    </source>
</evidence>
<name>A0ABV2PZ92_9GAMM</name>
<feature type="domain" description="Response regulatory" evidence="11">
    <location>
        <begin position="19"/>
        <end position="137"/>
    </location>
</feature>
<keyword evidence="9" id="KW-0472">Membrane</keyword>
<keyword evidence="5" id="KW-0547">Nucleotide-binding</keyword>
<evidence type="ECO:0000313" key="13">
    <source>
        <dbReference type="Proteomes" id="UP001549251"/>
    </source>
</evidence>
<dbReference type="Pfam" id="PF00072">
    <property type="entry name" value="Response_reg"/>
    <property type="match status" value="1"/>
</dbReference>
<dbReference type="CDD" id="cd17546">
    <property type="entry name" value="REC_hyHK_CKI1_RcsC-like"/>
    <property type="match status" value="1"/>
</dbReference>
<keyword evidence="2" id="KW-1003">Cell membrane</keyword>
<evidence type="ECO:0000256" key="5">
    <source>
        <dbReference type="ARBA" id="ARBA00022741"/>
    </source>
</evidence>
<evidence type="ECO:0000313" key="12">
    <source>
        <dbReference type="EMBL" id="MET4570355.1"/>
    </source>
</evidence>
<evidence type="ECO:0000256" key="2">
    <source>
        <dbReference type="ARBA" id="ARBA00022475"/>
    </source>
</evidence>
<keyword evidence="8" id="KW-0902">Two-component regulatory system</keyword>
<evidence type="ECO:0000256" key="3">
    <source>
        <dbReference type="ARBA" id="ARBA00022553"/>
    </source>
</evidence>
<dbReference type="SMART" id="SM00448">
    <property type="entry name" value="REC"/>
    <property type="match status" value="1"/>
</dbReference>
<dbReference type="PANTHER" id="PTHR45339">
    <property type="entry name" value="HYBRID SIGNAL TRANSDUCTION HISTIDINE KINASE J"/>
    <property type="match status" value="1"/>
</dbReference>
<comment type="subcellular location">
    <subcellularLocation>
        <location evidence="1">Cell membrane</location>
        <topology evidence="1">Multi-pass membrane protein</topology>
    </subcellularLocation>
</comment>
<dbReference type="SUPFAM" id="SSF52172">
    <property type="entry name" value="CheY-like"/>
    <property type="match status" value="1"/>
</dbReference>
<evidence type="ECO:0000259" key="11">
    <source>
        <dbReference type="PROSITE" id="PS50110"/>
    </source>
</evidence>
<evidence type="ECO:0000256" key="1">
    <source>
        <dbReference type="ARBA" id="ARBA00004651"/>
    </source>
</evidence>
<keyword evidence="3 10" id="KW-0597">Phosphoprotein</keyword>
<keyword evidence="4" id="KW-0812">Transmembrane</keyword>
<evidence type="ECO:0000256" key="4">
    <source>
        <dbReference type="ARBA" id="ARBA00022692"/>
    </source>
</evidence>
<evidence type="ECO:0000256" key="7">
    <source>
        <dbReference type="ARBA" id="ARBA00022989"/>
    </source>
</evidence>
<evidence type="ECO:0000256" key="8">
    <source>
        <dbReference type="ARBA" id="ARBA00023012"/>
    </source>
</evidence>
<proteinExistence type="predicted"/>
<keyword evidence="7" id="KW-1133">Transmembrane helix</keyword>
<comment type="caution">
    <text evidence="12">The sequence shown here is derived from an EMBL/GenBank/DDBJ whole genome shotgun (WGS) entry which is preliminary data.</text>
</comment>
<dbReference type="SUPFAM" id="SSF47226">
    <property type="entry name" value="Histidine-containing phosphotransfer domain, HPT domain"/>
    <property type="match status" value="1"/>
</dbReference>
<dbReference type="EMBL" id="JBEPSD010000002">
    <property type="protein sequence ID" value="MET4570355.1"/>
    <property type="molecule type" value="Genomic_DNA"/>
</dbReference>
<organism evidence="12 13">
    <name type="scientific">Rhodanobacter soli</name>
    <dbReference type="NCBI Taxonomy" id="590609"/>
    <lineage>
        <taxon>Bacteria</taxon>
        <taxon>Pseudomonadati</taxon>
        <taxon>Pseudomonadota</taxon>
        <taxon>Gammaproteobacteria</taxon>
        <taxon>Lysobacterales</taxon>
        <taxon>Rhodanobacteraceae</taxon>
        <taxon>Rhodanobacter</taxon>
    </lineage>
</organism>